<evidence type="ECO:0000313" key="4">
    <source>
        <dbReference type="Proteomes" id="UP000499080"/>
    </source>
</evidence>
<feature type="non-terminal residue" evidence="2">
    <location>
        <position position="1"/>
    </location>
</feature>
<reference evidence="2 4" key="1">
    <citation type="journal article" date="2019" name="Sci. Rep.">
        <title>Orb-weaving spider Araneus ventricosus genome elucidates the spidroin gene catalogue.</title>
        <authorList>
            <person name="Kono N."/>
            <person name="Nakamura H."/>
            <person name="Ohtoshi R."/>
            <person name="Moran D.A.P."/>
            <person name="Shinohara A."/>
            <person name="Yoshida Y."/>
            <person name="Fujiwara M."/>
            <person name="Mori M."/>
            <person name="Tomita M."/>
            <person name="Arakawa K."/>
        </authorList>
    </citation>
    <scope>NUCLEOTIDE SEQUENCE [LARGE SCALE GENOMIC DNA]</scope>
</reference>
<dbReference type="EMBL" id="BGPR01035967">
    <property type="protein sequence ID" value="GBO11024.1"/>
    <property type="molecule type" value="Genomic_DNA"/>
</dbReference>
<gene>
    <name evidence="3" type="ORF">AVEN_210288_1</name>
    <name evidence="2" type="ORF">AVEN_239817_1</name>
</gene>
<comment type="caution">
    <text evidence="2">The sequence shown here is derived from an EMBL/GenBank/DDBJ whole genome shotgun (WGS) entry which is preliminary data.</text>
</comment>
<dbReference type="EMBL" id="BGPR01035961">
    <property type="protein sequence ID" value="GBO11015.1"/>
    <property type="molecule type" value="Genomic_DNA"/>
</dbReference>
<proteinExistence type="predicted"/>
<evidence type="ECO:0000256" key="1">
    <source>
        <dbReference type="SAM" id="MobiDB-lite"/>
    </source>
</evidence>
<protein>
    <submittedName>
        <fullName evidence="2">Uncharacterized protein</fullName>
    </submittedName>
</protein>
<evidence type="ECO:0000313" key="2">
    <source>
        <dbReference type="EMBL" id="GBO11015.1"/>
    </source>
</evidence>
<accession>A0A4Y2UD90</accession>
<sequence>GNNGMAFMPWLTLPGEKAPDVHRPFQPGPPSPPR</sequence>
<keyword evidence="4" id="KW-1185">Reference proteome</keyword>
<feature type="region of interest" description="Disordered" evidence="1">
    <location>
        <begin position="1"/>
        <end position="34"/>
    </location>
</feature>
<dbReference type="Proteomes" id="UP000499080">
    <property type="component" value="Unassembled WGS sequence"/>
</dbReference>
<evidence type="ECO:0000313" key="3">
    <source>
        <dbReference type="EMBL" id="GBO11024.1"/>
    </source>
</evidence>
<name>A0A4Y2UD90_ARAVE</name>
<dbReference type="AlphaFoldDB" id="A0A4Y2UD90"/>
<organism evidence="2 4">
    <name type="scientific">Araneus ventricosus</name>
    <name type="common">Orbweaver spider</name>
    <name type="synonym">Epeira ventricosa</name>
    <dbReference type="NCBI Taxonomy" id="182803"/>
    <lineage>
        <taxon>Eukaryota</taxon>
        <taxon>Metazoa</taxon>
        <taxon>Ecdysozoa</taxon>
        <taxon>Arthropoda</taxon>
        <taxon>Chelicerata</taxon>
        <taxon>Arachnida</taxon>
        <taxon>Araneae</taxon>
        <taxon>Araneomorphae</taxon>
        <taxon>Entelegynae</taxon>
        <taxon>Araneoidea</taxon>
        <taxon>Araneidae</taxon>
        <taxon>Araneus</taxon>
    </lineage>
</organism>